<dbReference type="PANTHER" id="PTHR38733">
    <property type="entry name" value="PROTEIN MCRC"/>
    <property type="match status" value="1"/>
</dbReference>
<sequence>MANLLEVREFDLITCNEDFKMDKNYHYLSPKRFNELKDFIYGVVNNEEDTSILDFLKVRSQRHVGEIISVNNYVGLIQLKSGYQIQILPKISFDYDDCSSVETKRIFIKMLRSMKDFPSKIFNEAHLKIDKMNLYEIFISMYLQEVRNLIKRGLKSSYLKQEYNLNYYKGKLVLGEHIKRNIAHKERFYVAYDEYHVNRVENRLIKSTLLQLLKQSKSNENVKEIRQLLTFFEMIQPSTNYEKDFSKVVIDRKTKDYEMLMGWSKVFLLNRSFTTFSGSTTNKALLFPMEKVFESYVAKQFKQLFSDLNWKVSSQHKGYYLFDNPQQFALRPDIVIDCKNGRRIIMDTKWKRLVANIRSNYGISQSDMYQMYAYAKKYQTSEIWLLYPLNDEIRDHEPIIFESNDDVKIQIYFIDLANIEKSMYELKQKLMNNSNIKEDI</sequence>
<accession>A0A9Q9CEW5</accession>
<evidence type="ECO:0000313" key="1">
    <source>
        <dbReference type="EMBL" id="UUF07684.1"/>
    </source>
</evidence>
<dbReference type="REBASE" id="648038">
    <property type="entry name" value="Tbi324McrBC2P"/>
</dbReference>
<dbReference type="InterPro" id="IPR019292">
    <property type="entry name" value="McrC"/>
</dbReference>
<protein>
    <submittedName>
        <fullName evidence="1">McrC family protein</fullName>
    </submittedName>
</protein>
<organism evidence="1 2">
    <name type="scientific">Turicibacter bilis</name>
    <dbReference type="NCBI Taxonomy" id="2735723"/>
    <lineage>
        <taxon>Bacteria</taxon>
        <taxon>Bacillati</taxon>
        <taxon>Bacillota</taxon>
        <taxon>Erysipelotrichia</taxon>
        <taxon>Erysipelotrichales</taxon>
        <taxon>Turicibacteraceae</taxon>
        <taxon>Turicibacter</taxon>
    </lineage>
</organism>
<reference evidence="1" key="1">
    <citation type="submission" date="2021-03" db="EMBL/GenBank/DDBJ databases">
        <title>Comparative Genomics and Metabolomics in the genus Turicibacter.</title>
        <authorList>
            <person name="Maki J."/>
            <person name="Looft T."/>
        </authorList>
    </citation>
    <scope>NUCLEOTIDE SEQUENCE</scope>
    <source>
        <strain evidence="1">ISU324</strain>
    </source>
</reference>
<dbReference type="PANTHER" id="PTHR38733:SF1">
    <property type="entry name" value="TYPE IV METHYL-DIRECTED RESTRICTION ENZYME ECOKMCRBC"/>
    <property type="match status" value="1"/>
</dbReference>
<gene>
    <name evidence="1" type="ORF">J0J70_08615</name>
</gene>
<dbReference type="AlphaFoldDB" id="A0A9Q9CEW5"/>
<dbReference type="EMBL" id="CP071250">
    <property type="protein sequence ID" value="UUF07684.1"/>
    <property type="molecule type" value="Genomic_DNA"/>
</dbReference>
<evidence type="ECO:0000313" key="2">
    <source>
        <dbReference type="Proteomes" id="UP001058072"/>
    </source>
</evidence>
<dbReference type="Pfam" id="PF10117">
    <property type="entry name" value="McrBC"/>
    <property type="match status" value="1"/>
</dbReference>
<dbReference type="Proteomes" id="UP001058072">
    <property type="component" value="Chromosome"/>
</dbReference>
<proteinExistence type="predicted"/>
<dbReference type="RefSeq" id="WP_212724231.1">
    <property type="nucleotide sequence ID" value="NZ_CP071250.1"/>
</dbReference>
<name>A0A9Q9CEW5_9FIRM</name>